<dbReference type="PROSITE" id="PS50940">
    <property type="entry name" value="CHIT_BIND_II"/>
    <property type="match status" value="2"/>
</dbReference>
<feature type="signal peptide" evidence="1">
    <location>
        <begin position="1"/>
        <end position="22"/>
    </location>
</feature>
<protein>
    <recommendedName>
        <fullName evidence="2">Chitin-binding type-2 domain-containing protein</fullName>
    </recommendedName>
</protein>
<dbReference type="SUPFAM" id="SSF57625">
    <property type="entry name" value="Invertebrate chitin-binding proteins"/>
    <property type="match status" value="2"/>
</dbReference>
<dbReference type="InterPro" id="IPR036508">
    <property type="entry name" value="Chitin-bd_dom_sf"/>
</dbReference>
<gene>
    <name evidence="3" type="ORF">XYLVIOL_LOCUS638</name>
</gene>
<dbReference type="Proteomes" id="UP001642520">
    <property type="component" value="Unassembled WGS sequence"/>
</dbReference>
<feature type="chain" id="PRO_5046060501" description="Chitin-binding type-2 domain-containing protein" evidence="1">
    <location>
        <begin position="23"/>
        <end position="153"/>
    </location>
</feature>
<dbReference type="InterPro" id="IPR002557">
    <property type="entry name" value="Chitin-bd_dom"/>
</dbReference>
<sequence length="153" mass="17316">MKIFFAAFELFLIFNLIPNAILQLVPSARQCVMQGIFEIKDGTCQNYYICIFNGVSFVSYDAKCATSMVFDPVAQYCRSSTEYVCTQIPPATTPPCKMSGRFKISDPKCQMYYFCYWDGTMFIKVDNLRCPNSLLFNPVIQACVLPTSYACVA</sequence>
<keyword evidence="1" id="KW-0732">Signal</keyword>
<evidence type="ECO:0000259" key="2">
    <source>
        <dbReference type="PROSITE" id="PS50940"/>
    </source>
</evidence>
<name>A0ABP1MYJ7_XYLVO</name>
<keyword evidence="4" id="KW-1185">Reference proteome</keyword>
<reference evidence="3 4" key="1">
    <citation type="submission" date="2024-08" db="EMBL/GenBank/DDBJ databases">
        <authorList>
            <person name="Will J Nash"/>
            <person name="Angela Man"/>
            <person name="Seanna McTaggart"/>
            <person name="Kendall Baker"/>
            <person name="Tom Barker"/>
            <person name="Leah Catchpole"/>
            <person name="Alex Durrant"/>
            <person name="Karim Gharbi"/>
            <person name="Naomi Irish"/>
            <person name="Gemy Kaithakottil"/>
            <person name="Debby Ku"/>
            <person name="Aaliyah Providence"/>
            <person name="Felix Shaw"/>
            <person name="David Swarbreck"/>
            <person name="Chris Watkins"/>
            <person name="Ann M. McCartney"/>
            <person name="Giulio Formenti"/>
            <person name="Alice Mouton"/>
            <person name="Noel Vella"/>
            <person name="Bjorn M von Reumont"/>
            <person name="Adriana Vella"/>
            <person name="Wilfried Haerty"/>
        </authorList>
    </citation>
    <scope>NUCLEOTIDE SEQUENCE [LARGE SCALE GENOMIC DNA]</scope>
</reference>
<dbReference type="Pfam" id="PF01607">
    <property type="entry name" value="CBM_14"/>
    <property type="match status" value="2"/>
</dbReference>
<feature type="domain" description="Chitin-binding type-2" evidence="2">
    <location>
        <begin position="93"/>
        <end position="153"/>
    </location>
</feature>
<accession>A0ABP1MYJ7</accession>
<comment type="caution">
    <text evidence="3">The sequence shown here is derived from an EMBL/GenBank/DDBJ whole genome shotgun (WGS) entry which is preliminary data.</text>
</comment>
<proteinExistence type="predicted"/>
<evidence type="ECO:0000313" key="4">
    <source>
        <dbReference type="Proteomes" id="UP001642520"/>
    </source>
</evidence>
<organism evidence="3 4">
    <name type="scientific">Xylocopa violacea</name>
    <name type="common">Violet carpenter bee</name>
    <name type="synonym">Apis violacea</name>
    <dbReference type="NCBI Taxonomy" id="135666"/>
    <lineage>
        <taxon>Eukaryota</taxon>
        <taxon>Metazoa</taxon>
        <taxon>Ecdysozoa</taxon>
        <taxon>Arthropoda</taxon>
        <taxon>Hexapoda</taxon>
        <taxon>Insecta</taxon>
        <taxon>Pterygota</taxon>
        <taxon>Neoptera</taxon>
        <taxon>Endopterygota</taxon>
        <taxon>Hymenoptera</taxon>
        <taxon>Apocrita</taxon>
        <taxon>Aculeata</taxon>
        <taxon>Apoidea</taxon>
        <taxon>Anthophila</taxon>
        <taxon>Apidae</taxon>
        <taxon>Xylocopa</taxon>
        <taxon>Xylocopa</taxon>
    </lineage>
</organism>
<evidence type="ECO:0000313" key="3">
    <source>
        <dbReference type="EMBL" id="CAL7933778.1"/>
    </source>
</evidence>
<dbReference type="SMART" id="SM00494">
    <property type="entry name" value="ChtBD2"/>
    <property type="match status" value="2"/>
</dbReference>
<dbReference type="Gene3D" id="2.170.140.10">
    <property type="entry name" value="Chitin binding domain"/>
    <property type="match status" value="2"/>
</dbReference>
<dbReference type="EMBL" id="CAXAJV020001281">
    <property type="protein sequence ID" value="CAL7933778.1"/>
    <property type="molecule type" value="Genomic_DNA"/>
</dbReference>
<evidence type="ECO:0000256" key="1">
    <source>
        <dbReference type="SAM" id="SignalP"/>
    </source>
</evidence>
<feature type="domain" description="Chitin-binding type-2" evidence="2">
    <location>
        <begin position="28"/>
        <end position="87"/>
    </location>
</feature>